<reference evidence="1" key="2">
    <citation type="submission" date="2025-08" db="UniProtKB">
        <authorList>
            <consortium name="Ensembl"/>
        </authorList>
    </citation>
    <scope>IDENTIFICATION</scope>
</reference>
<organism evidence="1 2">
    <name type="scientific">Callithrix jacchus</name>
    <name type="common">White-tufted-ear marmoset</name>
    <name type="synonym">Simia Jacchus</name>
    <dbReference type="NCBI Taxonomy" id="9483"/>
    <lineage>
        <taxon>Eukaryota</taxon>
        <taxon>Metazoa</taxon>
        <taxon>Chordata</taxon>
        <taxon>Craniata</taxon>
        <taxon>Vertebrata</taxon>
        <taxon>Euteleostomi</taxon>
        <taxon>Mammalia</taxon>
        <taxon>Eutheria</taxon>
        <taxon>Euarchontoglires</taxon>
        <taxon>Primates</taxon>
        <taxon>Haplorrhini</taxon>
        <taxon>Platyrrhini</taxon>
        <taxon>Cebidae</taxon>
        <taxon>Callitrichinae</taxon>
        <taxon>Callithrix</taxon>
        <taxon>Callithrix</taxon>
    </lineage>
</organism>
<reference evidence="1" key="3">
    <citation type="submission" date="2025-09" db="UniProtKB">
        <authorList>
            <consortium name="Ensembl"/>
        </authorList>
    </citation>
    <scope>IDENTIFICATION</scope>
</reference>
<name>A0A8I3WDF6_CALJA</name>
<sequence>FCRGWSLRRLIRQSLPLSPRLECSGAISAYCNLHLLCSSDSYASASQTAGITGVPHQVLLICVFLVETGIHDVDQAGLELLTSSDLPASVSQRAGITDMSHHTSSLKCTFCHNVQNVFNSIFL</sequence>
<evidence type="ECO:0000313" key="1">
    <source>
        <dbReference type="Ensembl" id="ENSCJAP00000088414.1"/>
    </source>
</evidence>
<evidence type="ECO:0000313" key="2">
    <source>
        <dbReference type="Proteomes" id="UP000008225"/>
    </source>
</evidence>
<dbReference type="GeneTree" id="ENSGT01120000271815"/>
<reference evidence="1 2" key="1">
    <citation type="submission" date="2009-03" db="EMBL/GenBank/DDBJ databases">
        <authorList>
            <person name="Warren W."/>
            <person name="Ye L."/>
            <person name="Minx P."/>
            <person name="Worley K."/>
            <person name="Gibbs R."/>
            <person name="Wilson R.K."/>
        </authorList>
    </citation>
    <scope>NUCLEOTIDE SEQUENCE [LARGE SCALE GENOMIC DNA]</scope>
</reference>
<dbReference type="PANTHER" id="PTHR12138:SF135">
    <property type="entry name" value="SAM DOMAIN-CONTAINING PROTEIN"/>
    <property type="match status" value="1"/>
</dbReference>
<protein>
    <submittedName>
        <fullName evidence="1">Uncharacterized protein</fullName>
    </submittedName>
</protein>
<dbReference type="AlphaFoldDB" id="A0A8I3WDF6"/>
<dbReference type="PRINTS" id="PR02045">
    <property type="entry name" value="F138DOMAIN"/>
</dbReference>
<dbReference type="OMA" id="SAGITWM"/>
<proteinExistence type="predicted"/>
<dbReference type="Ensembl" id="ENSCJAT00000119473.1">
    <property type="protein sequence ID" value="ENSCJAP00000088414.1"/>
    <property type="gene ID" value="ENSCJAG00000085941.1"/>
</dbReference>
<accession>A0A8I3WDF6</accession>
<dbReference type="PANTHER" id="PTHR12138">
    <property type="entry name" value="PRIMATE-EXPANDED PROTEIN FAMILY"/>
    <property type="match status" value="1"/>
</dbReference>
<keyword evidence="2" id="KW-1185">Reference proteome</keyword>
<dbReference type="Proteomes" id="UP000008225">
    <property type="component" value="Chromosome 7"/>
</dbReference>